<sequence length="369" mass="38464">MESEAGRGLPGPGCPSAFIPSRTQVSGTTAFPQPGLPADIPQPDPSPLLWDWCQSEKGTLALTESGNSRPPQSQWEGGPRVPEEPIAARLCPGGWCISLGPAPPGYCLLSGCPVPARPCSTRGALSPPGSPSNIALSLWGGPGDPCPSGMAQPGISVKSLVSSFETRVVGMAPGPPQKRGCVSSPCSPRGASPIRGASGPPPHRGLGGPGQRPPPRRGMDKTLLSLILYCHRYRLGCGWEAAAMGLVEARACSEKHLEGNWLWCPDTWLGTCSSSPLISLCLSSGSGSLVGIDNKIEQAMDLVKSHLMFAVREEVEVLKEQIRDLAERNAALEQENGLLRALASPEQLAQLPSSGVPRLGPPAPNGPSV</sequence>
<dbReference type="CDD" id="cd21941">
    <property type="entry name" value="ZIP_TSC22D4"/>
    <property type="match status" value="1"/>
</dbReference>
<organism evidence="4 5">
    <name type="scientific">Phyllostomus discolor</name>
    <name type="common">pale spear-nosed bat</name>
    <dbReference type="NCBI Taxonomy" id="89673"/>
    <lineage>
        <taxon>Eukaryota</taxon>
        <taxon>Metazoa</taxon>
        <taxon>Chordata</taxon>
        <taxon>Craniata</taxon>
        <taxon>Vertebrata</taxon>
        <taxon>Euteleostomi</taxon>
        <taxon>Mammalia</taxon>
        <taxon>Eutheria</taxon>
        <taxon>Laurasiatheria</taxon>
        <taxon>Chiroptera</taxon>
        <taxon>Yangochiroptera</taxon>
        <taxon>Phyllostomidae</taxon>
        <taxon>Phyllostominae</taxon>
        <taxon>Phyllostomus</taxon>
    </lineage>
</organism>
<protein>
    <submittedName>
        <fullName evidence="4">TSC22 domain family member 4</fullName>
    </submittedName>
</protein>
<dbReference type="InterPro" id="IPR047862">
    <property type="entry name" value="TSC22/BUN_CS"/>
</dbReference>
<evidence type="ECO:0000256" key="2">
    <source>
        <dbReference type="SAM" id="Coils"/>
    </source>
</evidence>
<dbReference type="AlphaFoldDB" id="A0A834BHM0"/>
<dbReference type="Gene3D" id="1.20.5.490">
    <property type="entry name" value="Single helix bin"/>
    <property type="match status" value="1"/>
</dbReference>
<dbReference type="GO" id="GO:0006970">
    <property type="term" value="P:response to osmotic stress"/>
    <property type="evidence" value="ECO:0007669"/>
    <property type="project" value="TreeGrafter"/>
</dbReference>
<keyword evidence="2" id="KW-0175">Coiled coil</keyword>
<dbReference type="PANTHER" id="PTHR47610:SF1">
    <property type="entry name" value="TSC22 DOMAIN FAMILY PROTEIN 4"/>
    <property type="match status" value="1"/>
</dbReference>
<evidence type="ECO:0000256" key="3">
    <source>
        <dbReference type="SAM" id="MobiDB-lite"/>
    </source>
</evidence>
<feature type="region of interest" description="Disordered" evidence="3">
    <location>
        <begin position="174"/>
        <end position="217"/>
    </location>
</feature>
<evidence type="ECO:0000256" key="1">
    <source>
        <dbReference type="ARBA" id="ARBA00007908"/>
    </source>
</evidence>
<feature type="compositionally biased region" description="Polar residues" evidence="3">
    <location>
        <begin position="62"/>
        <end position="75"/>
    </location>
</feature>
<feature type="region of interest" description="Disordered" evidence="3">
    <location>
        <begin position="350"/>
        <end position="369"/>
    </location>
</feature>
<dbReference type="FunFam" id="1.20.5.490:FF:000002">
    <property type="entry name" value="TSC22 domain family, member 1"/>
    <property type="match status" value="1"/>
</dbReference>
<feature type="compositionally biased region" description="Polar residues" evidence="3">
    <location>
        <begin position="21"/>
        <end position="31"/>
    </location>
</feature>
<name>A0A834BHM0_9CHIR</name>
<dbReference type="EMBL" id="JABVXQ010000002">
    <property type="protein sequence ID" value="KAF6127981.1"/>
    <property type="molecule type" value="Genomic_DNA"/>
</dbReference>
<accession>A0A834BHM0</accession>
<comment type="similarity">
    <text evidence="1">Belongs to the TSC-22/Dip/Bun family.</text>
</comment>
<comment type="caution">
    <text evidence="4">The sequence shown here is derived from an EMBL/GenBank/DDBJ whole genome shotgun (WGS) entry which is preliminary data.</text>
</comment>
<dbReference type="PROSITE" id="PS01289">
    <property type="entry name" value="TSC22"/>
    <property type="match status" value="1"/>
</dbReference>
<feature type="coiled-coil region" evidence="2">
    <location>
        <begin position="308"/>
        <end position="342"/>
    </location>
</feature>
<gene>
    <name evidence="4" type="ORF">HJG60_019622</name>
</gene>
<dbReference type="GO" id="GO:0006357">
    <property type="term" value="P:regulation of transcription by RNA polymerase II"/>
    <property type="evidence" value="ECO:0007669"/>
    <property type="project" value="InterPro"/>
</dbReference>
<dbReference type="Pfam" id="PF01166">
    <property type="entry name" value="TSC22"/>
    <property type="match status" value="1"/>
</dbReference>
<dbReference type="SUPFAM" id="SSF58026">
    <property type="entry name" value="Delta-sleep-inducing peptide immunoreactive peptide"/>
    <property type="match status" value="1"/>
</dbReference>
<feature type="region of interest" description="Disordered" evidence="3">
    <location>
        <begin position="1"/>
        <end position="81"/>
    </location>
</feature>
<dbReference type="InterPro" id="IPR042553">
    <property type="entry name" value="TSC22D4"/>
</dbReference>
<evidence type="ECO:0000313" key="4">
    <source>
        <dbReference type="EMBL" id="KAF6127981.1"/>
    </source>
</evidence>
<dbReference type="PANTHER" id="PTHR47610">
    <property type="entry name" value="TSC22 DOMAIN FAMILY PROTEIN 4"/>
    <property type="match status" value="1"/>
</dbReference>
<feature type="compositionally biased region" description="Pro residues" evidence="3">
    <location>
        <begin position="359"/>
        <end position="369"/>
    </location>
</feature>
<dbReference type="InterPro" id="IPR000580">
    <property type="entry name" value="TSC22/Bun"/>
</dbReference>
<reference evidence="4 5" key="1">
    <citation type="journal article" date="2020" name="Nature">
        <title>Six reference-quality genomes reveal evolution of bat adaptations.</title>
        <authorList>
            <person name="Jebb D."/>
            <person name="Huang Z."/>
            <person name="Pippel M."/>
            <person name="Hughes G.M."/>
            <person name="Lavrichenko K."/>
            <person name="Devanna P."/>
            <person name="Winkler S."/>
            <person name="Jermiin L.S."/>
            <person name="Skirmuntt E.C."/>
            <person name="Katzourakis A."/>
            <person name="Burkitt-Gray L."/>
            <person name="Ray D.A."/>
            <person name="Sullivan K.A.M."/>
            <person name="Roscito J.G."/>
            <person name="Kirilenko B.M."/>
            <person name="Davalos L.M."/>
            <person name="Corthals A.P."/>
            <person name="Power M.L."/>
            <person name="Jones G."/>
            <person name="Ransome R.D."/>
            <person name="Dechmann D.K.N."/>
            <person name="Locatelli A.G."/>
            <person name="Puechmaille S.J."/>
            <person name="Fedrigo O."/>
            <person name="Jarvis E.D."/>
            <person name="Hiller M."/>
            <person name="Vernes S.C."/>
            <person name="Myers E.W."/>
            <person name="Teeling E.C."/>
        </authorList>
    </citation>
    <scope>NUCLEOTIDE SEQUENCE [LARGE SCALE GENOMIC DNA]</scope>
    <source>
        <strain evidence="4">Bat1K_MPI-CBG_1</strain>
    </source>
</reference>
<evidence type="ECO:0000313" key="5">
    <source>
        <dbReference type="Proteomes" id="UP000664940"/>
    </source>
</evidence>
<proteinExistence type="inferred from homology"/>
<dbReference type="Proteomes" id="UP000664940">
    <property type="component" value="Unassembled WGS sequence"/>
</dbReference>